<evidence type="ECO:0000256" key="5">
    <source>
        <dbReference type="ARBA" id="ARBA00023136"/>
    </source>
</evidence>
<protein>
    <submittedName>
        <fullName evidence="8">FtsX-like permease family protein</fullName>
    </submittedName>
</protein>
<gene>
    <name evidence="8" type="ORF">KGQ19_19395</name>
</gene>
<proteinExistence type="predicted"/>
<name>A0ABS5KSL2_9ACTN</name>
<keyword evidence="5 6" id="KW-0472">Membrane</keyword>
<evidence type="ECO:0000313" key="9">
    <source>
        <dbReference type="Proteomes" id="UP000730482"/>
    </source>
</evidence>
<dbReference type="PANTHER" id="PTHR30287">
    <property type="entry name" value="MEMBRANE COMPONENT OF PREDICTED ABC SUPERFAMILY METABOLITE UPTAKE TRANSPORTER"/>
    <property type="match status" value="1"/>
</dbReference>
<dbReference type="InterPro" id="IPR003838">
    <property type="entry name" value="ABC3_permease_C"/>
</dbReference>
<evidence type="ECO:0000256" key="1">
    <source>
        <dbReference type="ARBA" id="ARBA00004651"/>
    </source>
</evidence>
<evidence type="ECO:0000256" key="2">
    <source>
        <dbReference type="ARBA" id="ARBA00022475"/>
    </source>
</evidence>
<keyword evidence="2" id="KW-1003">Cell membrane</keyword>
<feature type="transmembrane region" description="Helical" evidence="6">
    <location>
        <begin position="353"/>
        <end position="379"/>
    </location>
</feature>
<organism evidence="8 9">
    <name type="scientific">Catenulispora pinistramenti</name>
    <dbReference type="NCBI Taxonomy" id="2705254"/>
    <lineage>
        <taxon>Bacteria</taxon>
        <taxon>Bacillati</taxon>
        <taxon>Actinomycetota</taxon>
        <taxon>Actinomycetes</taxon>
        <taxon>Catenulisporales</taxon>
        <taxon>Catenulisporaceae</taxon>
        <taxon>Catenulispora</taxon>
    </lineage>
</organism>
<feature type="transmembrane region" description="Helical" evidence="6">
    <location>
        <begin position="441"/>
        <end position="461"/>
    </location>
</feature>
<dbReference type="PANTHER" id="PTHR30287:SF2">
    <property type="entry name" value="BLL1001 PROTEIN"/>
    <property type="match status" value="1"/>
</dbReference>
<comment type="subcellular location">
    <subcellularLocation>
        <location evidence="1">Cell membrane</location>
        <topology evidence="1">Multi-pass membrane protein</topology>
    </subcellularLocation>
</comment>
<evidence type="ECO:0000256" key="3">
    <source>
        <dbReference type="ARBA" id="ARBA00022692"/>
    </source>
</evidence>
<dbReference type="Pfam" id="PF02687">
    <property type="entry name" value="FtsX"/>
    <property type="match status" value="1"/>
</dbReference>
<feature type="transmembrane region" description="Helical" evidence="6">
    <location>
        <begin position="299"/>
        <end position="323"/>
    </location>
</feature>
<evidence type="ECO:0000256" key="4">
    <source>
        <dbReference type="ARBA" id="ARBA00022989"/>
    </source>
</evidence>
<accession>A0ABS5KSL2</accession>
<feature type="transmembrane region" description="Helical" evidence="6">
    <location>
        <begin position="519"/>
        <end position="539"/>
    </location>
</feature>
<feature type="transmembrane region" description="Helical" evidence="6">
    <location>
        <begin position="467"/>
        <end position="490"/>
    </location>
</feature>
<dbReference type="RefSeq" id="WP_212010612.1">
    <property type="nucleotide sequence ID" value="NZ_JAAFYZ010000062.1"/>
</dbReference>
<feature type="transmembrane region" description="Helical" evidence="6">
    <location>
        <begin position="793"/>
        <end position="820"/>
    </location>
</feature>
<evidence type="ECO:0000256" key="6">
    <source>
        <dbReference type="SAM" id="Phobius"/>
    </source>
</evidence>
<feature type="transmembrane region" description="Helical" evidence="6">
    <location>
        <begin position="841"/>
        <end position="864"/>
    </location>
</feature>
<dbReference type="InterPro" id="IPR038766">
    <property type="entry name" value="Membrane_comp_ABC_pdt"/>
</dbReference>
<comment type="caution">
    <text evidence="8">The sequence shown here is derived from an EMBL/GenBank/DDBJ whole genome shotgun (WGS) entry which is preliminary data.</text>
</comment>
<keyword evidence="3 6" id="KW-0812">Transmembrane</keyword>
<evidence type="ECO:0000259" key="7">
    <source>
        <dbReference type="Pfam" id="PF02687"/>
    </source>
</evidence>
<feature type="transmembrane region" description="Helical" evidence="6">
    <location>
        <begin position="399"/>
        <end position="420"/>
    </location>
</feature>
<dbReference type="EMBL" id="JAAFYZ010000062">
    <property type="protein sequence ID" value="MBS2549035.1"/>
    <property type="molecule type" value="Genomic_DNA"/>
</dbReference>
<keyword evidence="9" id="KW-1185">Reference proteome</keyword>
<feature type="transmembrane region" description="Helical" evidence="6">
    <location>
        <begin position="894"/>
        <end position="916"/>
    </location>
</feature>
<evidence type="ECO:0000313" key="8">
    <source>
        <dbReference type="EMBL" id="MBS2549035.1"/>
    </source>
</evidence>
<feature type="domain" description="ABC3 transporter permease C-terminal" evidence="7">
    <location>
        <begin position="305"/>
        <end position="422"/>
    </location>
</feature>
<dbReference type="Proteomes" id="UP000730482">
    <property type="component" value="Unassembled WGS sequence"/>
</dbReference>
<reference evidence="8 9" key="1">
    <citation type="submission" date="2020-02" db="EMBL/GenBank/DDBJ databases">
        <title>Acidophilic actinobacteria isolated from forest soil.</title>
        <authorList>
            <person name="Golinska P."/>
        </authorList>
    </citation>
    <scope>NUCLEOTIDE SEQUENCE [LARGE SCALE GENOMIC DNA]</scope>
    <source>
        <strain evidence="8 9">NL8</strain>
    </source>
</reference>
<keyword evidence="4 6" id="KW-1133">Transmembrane helix</keyword>
<sequence>MSGWGLALRVARREAWRNKKRSILVVAMLALPVAGAAAADTLWRSSQVTAEQKAAWDMGRYDALVTDTGVPMYQAPDMSEAGPARDAAGNSPAPVRTAPETVAGLTALLPAGSHVGRPETLGHTQVQVTNGTSRAWGLVRDTDLGDPLLAGTADRVSGTVPAAPDQVTLSSALAGRLHKKAGDTVGLRTTDPVTGTVSPVLTVHVSGIYDRKSDPYGDVLFVRPGIFGPQQTGVAGAPSQATFPISVHGGVDWNLTKQLNAQGFTVQSKRLLADPPPRSQVPYYQFYAAHSDGSNNAQLAVVAIALSMILLEVVLLAGPAFAVSARRRRRDFGLLGAAGADGRRLRRIVLADGVVLGAAGGVLGAVVGIVASAVALPWFGHYTQQALGGFRLRPLELAGSALVGVGTGVAAAVAPAITTARQDVLTALTGRRGAVNTPWKLPLIGLAGVLAGSVLIVFGAWHGGQAVTITVIIGIVLAELGMVACTPLIVTWSGRLARVLPLTGRLALRDGARNRGRTAPALAAIMAAVAGASAVAMVINSDDAQSRRYYQSQLRMGQAVAQLDDGNSGVAGAVADRLVEQIVSVLPTSMVAVLQGIGFGDNQTTVPAPNIMRAPGNMCPDRLSTAAQAKDPRCSLGMSGRIQFLTGSTSVVSGGPELVRALLGRDDPAADAMLKTGGAVVFDKYDLATAGARPTVHLAISGTCDHPTTCAPQDEKQATLPAALVDSPRTDVSAIVAPGALDKLGVKFAPMAALFDTTRMPTTDEEQRADDLVAAAGISESFYVERGYQSQTWAGMLALGAVAGVVMLGAAAVATGLAITDAQNDLETLAAVGARPRVRRTLAASQAAVTAGLGAVLGAAFGLLPAVGLIEARAKQVTPEDMLSIQQTQFAPPWLYLGVVVVALPVLAAIGAAAVTRSRIEMRRRRG</sequence>